<dbReference type="AlphaFoldDB" id="A0AAV7TXF7"/>
<sequence length="172" mass="20473">MHRAYQPLLPATNKYLKEKWDGDDLRRHRRKASTPSGAAGVAMATPVVDTKGFVTPGHLQVNLKKIQRKKERQAVTDRDNLLLSTRLAEIGNSKGRVDNWNNYAERSLNSEKRRRDMSKITLDNGKILERIEKRESEYRREKWEQHWERVEHIRDDIARYPRGTWLRRIFRQ</sequence>
<organism evidence="2 3">
    <name type="scientific">Pleurodeles waltl</name>
    <name type="common">Iberian ribbed newt</name>
    <dbReference type="NCBI Taxonomy" id="8319"/>
    <lineage>
        <taxon>Eukaryota</taxon>
        <taxon>Metazoa</taxon>
        <taxon>Chordata</taxon>
        <taxon>Craniata</taxon>
        <taxon>Vertebrata</taxon>
        <taxon>Euteleostomi</taxon>
        <taxon>Amphibia</taxon>
        <taxon>Batrachia</taxon>
        <taxon>Caudata</taxon>
        <taxon>Salamandroidea</taxon>
        <taxon>Salamandridae</taxon>
        <taxon>Pleurodelinae</taxon>
        <taxon>Pleurodeles</taxon>
    </lineage>
</organism>
<dbReference type="EMBL" id="JANPWB010000006">
    <property type="protein sequence ID" value="KAJ1181145.1"/>
    <property type="molecule type" value="Genomic_DNA"/>
</dbReference>
<dbReference type="PANTHER" id="PTHR33768">
    <property type="entry name" value="MIP11318P"/>
    <property type="match status" value="1"/>
</dbReference>
<dbReference type="InterPro" id="IPR029488">
    <property type="entry name" value="Hmw/CFAP97"/>
</dbReference>
<dbReference type="PANTHER" id="PTHR33768:SF6">
    <property type="entry name" value="SI:CH211-284K5.2"/>
    <property type="match status" value="1"/>
</dbReference>
<proteinExistence type="inferred from homology"/>
<accession>A0AAV7TXF7</accession>
<dbReference type="Pfam" id="PF13879">
    <property type="entry name" value="Hmw_CFAP97"/>
    <property type="match status" value="1"/>
</dbReference>
<reference evidence="2" key="1">
    <citation type="journal article" date="2022" name="bioRxiv">
        <title>Sequencing and chromosome-scale assembly of the giantPleurodeles waltlgenome.</title>
        <authorList>
            <person name="Brown T."/>
            <person name="Elewa A."/>
            <person name="Iarovenko S."/>
            <person name="Subramanian E."/>
            <person name="Araus A.J."/>
            <person name="Petzold A."/>
            <person name="Susuki M."/>
            <person name="Suzuki K.-i.T."/>
            <person name="Hayashi T."/>
            <person name="Toyoda A."/>
            <person name="Oliveira C."/>
            <person name="Osipova E."/>
            <person name="Leigh N.D."/>
            <person name="Simon A."/>
            <person name="Yun M.H."/>
        </authorList>
    </citation>
    <scope>NUCLEOTIDE SEQUENCE</scope>
    <source>
        <strain evidence="2">20211129_DDA</strain>
        <tissue evidence="2">Liver</tissue>
    </source>
</reference>
<evidence type="ECO:0000256" key="1">
    <source>
        <dbReference type="ARBA" id="ARBA00008315"/>
    </source>
</evidence>
<protein>
    <submittedName>
        <fullName evidence="2">Uncharacterized protein</fullName>
    </submittedName>
</protein>
<evidence type="ECO:0000313" key="3">
    <source>
        <dbReference type="Proteomes" id="UP001066276"/>
    </source>
</evidence>
<name>A0AAV7TXF7_PLEWA</name>
<gene>
    <name evidence="2" type="ORF">NDU88_006355</name>
</gene>
<dbReference type="Proteomes" id="UP001066276">
    <property type="component" value="Chromosome 3_2"/>
</dbReference>
<keyword evidence="3" id="KW-1185">Reference proteome</keyword>
<comment type="similarity">
    <text evidence="1">Belongs to the CFAP97 family.</text>
</comment>
<evidence type="ECO:0000313" key="2">
    <source>
        <dbReference type="EMBL" id="KAJ1181145.1"/>
    </source>
</evidence>
<comment type="caution">
    <text evidence="2">The sequence shown here is derived from an EMBL/GenBank/DDBJ whole genome shotgun (WGS) entry which is preliminary data.</text>
</comment>
<dbReference type="InterPro" id="IPR038792">
    <property type="entry name" value="CFAP97D1/2"/>
</dbReference>